<dbReference type="Gene3D" id="3.40.1280.10">
    <property type="match status" value="1"/>
</dbReference>
<sequence>MNFHVLTLFPQMITDGLGVSITGRAMENGLISVEALDIREYSTDKHRHVDDVPYGGGAGMVMQAGPVCDAYEALCSRLGKRPRVIYMTPQGRVFNQSIAKELAAEEDLVFLCGHYEGIDERALSLIVTDNLSLGDFVLTGGELPAMVMIDCISRLVPGVLNNEASAEEESFSGGLLEYPQYTRPPVYRGLSVPEVLLTGHHKRIADWRRRESIKRTLERRPDLLPEACLSLKEQEFLEELLTREGAKAPQEHVQLAELKKALADWADALGPKRQGARAGRRGLALAKRLLKAGACNLRDLIGFYRVCGARLRQEDQERDENIAENRSDAR</sequence>
<keyword evidence="10 15" id="KW-0949">S-adenosyl-L-methionine</keyword>
<evidence type="ECO:0000259" key="17">
    <source>
        <dbReference type="Pfam" id="PF01746"/>
    </source>
</evidence>
<evidence type="ECO:0000256" key="10">
    <source>
        <dbReference type="ARBA" id="ARBA00022691"/>
    </source>
</evidence>
<comment type="function">
    <text evidence="1 15 16">Specifically methylates guanosine-37 in various tRNAs.</text>
</comment>
<dbReference type="HAMAP" id="MF_00605">
    <property type="entry name" value="TrmD"/>
    <property type="match status" value="1"/>
</dbReference>
<keyword evidence="11 15" id="KW-0819">tRNA processing</keyword>
<evidence type="ECO:0000313" key="19">
    <source>
        <dbReference type="Proteomes" id="UP000823910"/>
    </source>
</evidence>
<comment type="caution">
    <text evidence="18">The sequence shown here is derived from an EMBL/GenBank/DDBJ whole genome shotgun (WGS) entry which is preliminary data.</text>
</comment>
<evidence type="ECO:0000256" key="5">
    <source>
        <dbReference type="ARBA" id="ARBA00012807"/>
    </source>
</evidence>
<dbReference type="PANTHER" id="PTHR46417">
    <property type="entry name" value="TRNA (GUANINE-N(1)-)-METHYLTRANSFERASE"/>
    <property type="match status" value="1"/>
</dbReference>
<dbReference type="GO" id="GO:0052906">
    <property type="term" value="F:tRNA (guanine(37)-N1)-methyltransferase activity"/>
    <property type="evidence" value="ECO:0007669"/>
    <property type="project" value="UniProtKB-UniRule"/>
</dbReference>
<dbReference type="GO" id="GO:0005829">
    <property type="term" value="C:cytosol"/>
    <property type="evidence" value="ECO:0007669"/>
    <property type="project" value="TreeGrafter"/>
</dbReference>
<dbReference type="AlphaFoldDB" id="A0A9D2N198"/>
<dbReference type="InterPro" id="IPR016009">
    <property type="entry name" value="tRNA_MeTrfase_TRMD/TRM10"/>
</dbReference>
<dbReference type="InterPro" id="IPR029028">
    <property type="entry name" value="Alpha/beta_knot_MTases"/>
</dbReference>
<name>A0A9D2N198_9FIRM</name>
<keyword evidence="8 15" id="KW-0489">Methyltransferase</keyword>
<dbReference type="FunFam" id="3.40.1280.10:FF:000001">
    <property type="entry name" value="tRNA (guanine-N(1)-)-methyltransferase"/>
    <property type="match status" value="1"/>
</dbReference>
<organism evidence="18 19">
    <name type="scientific">Candidatus Enterocloster excrementipullorum</name>
    <dbReference type="NCBI Taxonomy" id="2838559"/>
    <lineage>
        <taxon>Bacteria</taxon>
        <taxon>Bacillati</taxon>
        <taxon>Bacillota</taxon>
        <taxon>Clostridia</taxon>
        <taxon>Lachnospirales</taxon>
        <taxon>Lachnospiraceae</taxon>
        <taxon>Enterocloster</taxon>
    </lineage>
</organism>
<dbReference type="InterPro" id="IPR029026">
    <property type="entry name" value="tRNA_m1G_MTases_N"/>
</dbReference>
<feature type="domain" description="tRNA methyltransferase TRMD/TRM10-type" evidence="17">
    <location>
        <begin position="1"/>
        <end position="225"/>
    </location>
</feature>
<dbReference type="Pfam" id="PF01746">
    <property type="entry name" value="tRNA_m1G_MT"/>
    <property type="match status" value="1"/>
</dbReference>
<dbReference type="InterPro" id="IPR002649">
    <property type="entry name" value="tRNA_m1G_MeTrfase_TrmD"/>
</dbReference>
<dbReference type="PANTHER" id="PTHR46417:SF1">
    <property type="entry name" value="TRNA (GUANINE-N(1)-)-METHYLTRANSFERASE"/>
    <property type="match status" value="1"/>
</dbReference>
<gene>
    <name evidence="15 18" type="primary">trmD</name>
    <name evidence="18" type="ORF">H9704_13540</name>
</gene>
<dbReference type="FunFam" id="1.10.1270.20:FF:000001">
    <property type="entry name" value="tRNA (guanine-N(1)-)-methyltransferase"/>
    <property type="match status" value="1"/>
</dbReference>
<comment type="subunit">
    <text evidence="4 15 16">Homodimer.</text>
</comment>
<evidence type="ECO:0000256" key="16">
    <source>
        <dbReference type="RuleBase" id="RU003464"/>
    </source>
</evidence>
<feature type="binding site" evidence="15">
    <location>
        <begin position="133"/>
        <end position="138"/>
    </location>
    <ligand>
        <name>S-adenosyl-L-methionine</name>
        <dbReference type="ChEBI" id="CHEBI:59789"/>
    </ligand>
</feature>
<dbReference type="GO" id="GO:0002939">
    <property type="term" value="P:tRNA N1-guanine methylation"/>
    <property type="evidence" value="ECO:0007669"/>
    <property type="project" value="TreeGrafter"/>
</dbReference>
<evidence type="ECO:0000256" key="6">
    <source>
        <dbReference type="ARBA" id="ARBA00014679"/>
    </source>
</evidence>
<reference evidence="18" key="1">
    <citation type="journal article" date="2021" name="PeerJ">
        <title>Extensive microbial diversity within the chicken gut microbiome revealed by metagenomics and culture.</title>
        <authorList>
            <person name="Gilroy R."/>
            <person name="Ravi A."/>
            <person name="Getino M."/>
            <person name="Pursley I."/>
            <person name="Horton D.L."/>
            <person name="Alikhan N.F."/>
            <person name="Baker D."/>
            <person name="Gharbi K."/>
            <person name="Hall N."/>
            <person name="Watson M."/>
            <person name="Adriaenssens E.M."/>
            <person name="Foster-Nyarko E."/>
            <person name="Jarju S."/>
            <person name="Secka A."/>
            <person name="Antonio M."/>
            <person name="Oren A."/>
            <person name="Chaudhuri R.R."/>
            <person name="La Ragione R."/>
            <person name="Hildebrand F."/>
            <person name="Pallen M.J."/>
        </authorList>
    </citation>
    <scope>NUCLEOTIDE SEQUENCE</scope>
    <source>
        <strain evidence="18">CHK180-15479</strain>
    </source>
</reference>
<evidence type="ECO:0000256" key="11">
    <source>
        <dbReference type="ARBA" id="ARBA00022694"/>
    </source>
</evidence>
<evidence type="ECO:0000256" key="1">
    <source>
        <dbReference type="ARBA" id="ARBA00002634"/>
    </source>
</evidence>
<evidence type="ECO:0000256" key="13">
    <source>
        <dbReference type="ARBA" id="ARBA00033392"/>
    </source>
</evidence>
<reference evidence="18" key="2">
    <citation type="submission" date="2021-04" db="EMBL/GenBank/DDBJ databases">
        <authorList>
            <person name="Gilroy R."/>
        </authorList>
    </citation>
    <scope>NUCLEOTIDE SEQUENCE</scope>
    <source>
        <strain evidence="18">CHK180-15479</strain>
    </source>
</reference>
<evidence type="ECO:0000256" key="3">
    <source>
        <dbReference type="ARBA" id="ARBA00007630"/>
    </source>
</evidence>
<protein>
    <recommendedName>
        <fullName evidence="6 15">tRNA (guanine-N(1)-)-methyltransferase</fullName>
        <ecNumber evidence="5 15">2.1.1.228</ecNumber>
    </recommendedName>
    <alternativeName>
        <fullName evidence="12 15">M1G-methyltransferase</fullName>
    </alternativeName>
    <alternativeName>
        <fullName evidence="13 15">tRNA [GM37] methyltransferase</fullName>
    </alternativeName>
</protein>
<dbReference type="EC" id="2.1.1.228" evidence="5 15"/>
<evidence type="ECO:0000256" key="12">
    <source>
        <dbReference type="ARBA" id="ARBA00029736"/>
    </source>
</evidence>
<keyword evidence="9 15" id="KW-0808">Transferase</keyword>
<evidence type="ECO:0000256" key="14">
    <source>
        <dbReference type="ARBA" id="ARBA00047783"/>
    </source>
</evidence>
<dbReference type="InterPro" id="IPR023148">
    <property type="entry name" value="tRNA_m1G_MeTrfase_C_sf"/>
</dbReference>
<evidence type="ECO:0000256" key="4">
    <source>
        <dbReference type="ARBA" id="ARBA00011738"/>
    </source>
</evidence>
<keyword evidence="7 15" id="KW-0963">Cytoplasm</keyword>
<evidence type="ECO:0000256" key="7">
    <source>
        <dbReference type="ARBA" id="ARBA00022490"/>
    </source>
</evidence>
<dbReference type="NCBIfam" id="NF000648">
    <property type="entry name" value="PRK00026.1"/>
    <property type="match status" value="1"/>
</dbReference>
<comment type="catalytic activity">
    <reaction evidence="14 15 16">
        <text>guanosine(37) in tRNA + S-adenosyl-L-methionine = N(1)-methylguanosine(37) in tRNA + S-adenosyl-L-homocysteine + H(+)</text>
        <dbReference type="Rhea" id="RHEA:36899"/>
        <dbReference type="Rhea" id="RHEA-COMP:10145"/>
        <dbReference type="Rhea" id="RHEA-COMP:10147"/>
        <dbReference type="ChEBI" id="CHEBI:15378"/>
        <dbReference type="ChEBI" id="CHEBI:57856"/>
        <dbReference type="ChEBI" id="CHEBI:59789"/>
        <dbReference type="ChEBI" id="CHEBI:73542"/>
        <dbReference type="ChEBI" id="CHEBI:74269"/>
        <dbReference type="EC" id="2.1.1.228"/>
    </reaction>
</comment>
<dbReference type="Gene3D" id="1.10.1270.20">
    <property type="entry name" value="tRNA(m1g37)methyltransferase, domain 2"/>
    <property type="match status" value="1"/>
</dbReference>
<dbReference type="CDD" id="cd18080">
    <property type="entry name" value="TrmD-like"/>
    <property type="match status" value="1"/>
</dbReference>
<comment type="similarity">
    <text evidence="3 15 16">Belongs to the RNA methyltransferase TrmD family.</text>
</comment>
<dbReference type="EMBL" id="DWWT01000073">
    <property type="protein sequence ID" value="HJC07143.1"/>
    <property type="molecule type" value="Genomic_DNA"/>
</dbReference>
<evidence type="ECO:0000256" key="15">
    <source>
        <dbReference type="HAMAP-Rule" id="MF_00605"/>
    </source>
</evidence>
<comment type="subcellular location">
    <subcellularLocation>
        <location evidence="2 15 16">Cytoplasm</location>
    </subcellularLocation>
</comment>
<dbReference type="Proteomes" id="UP000823910">
    <property type="component" value="Unassembled WGS sequence"/>
</dbReference>
<evidence type="ECO:0000256" key="2">
    <source>
        <dbReference type="ARBA" id="ARBA00004496"/>
    </source>
</evidence>
<evidence type="ECO:0000256" key="8">
    <source>
        <dbReference type="ARBA" id="ARBA00022603"/>
    </source>
</evidence>
<proteinExistence type="inferred from homology"/>
<feature type="binding site" evidence="15">
    <location>
        <position position="113"/>
    </location>
    <ligand>
        <name>S-adenosyl-L-methionine</name>
        <dbReference type="ChEBI" id="CHEBI:59789"/>
    </ligand>
</feature>
<accession>A0A9D2N198</accession>
<evidence type="ECO:0000313" key="18">
    <source>
        <dbReference type="EMBL" id="HJC07143.1"/>
    </source>
</evidence>
<dbReference type="NCBIfam" id="TIGR00088">
    <property type="entry name" value="trmD"/>
    <property type="match status" value="1"/>
</dbReference>
<evidence type="ECO:0000256" key="9">
    <source>
        <dbReference type="ARBA" id="ARBA00022679"/>
    </source>
</evidence>
<dbReference type="SUPFAM" id="SSF75217">
    <property type="entry name" value="alpha/beta knot"/>
    <property type="match status" value="1"/>
</dbReference>